<proteinExistence type="predicted"/>
<dbReference type="Gene3D" id="2.115.10.20">
    <property type="entry name" value="Glycosyl hydrolase domain, family 43"/>
    <property type="match status" value="2"/>
</dbReference>
<gene>
    <name evidence="1" type="ORF">SAMN05421823_109142</name>
</gene>
<name>A0A1G9PC95_9BACT</name>
<dbReference type="EMBL" id="FNFO01000009">
    <property type="protein sequence ID" value="SDL96111.1"/>
    <property type="molecule type" value="Genomic_DNA"/>
</dbReference>
<dbReference type="CDD" id="cd08994">
    <property type="entry name" value="GH43_62_32_68_117_130-like"/>
    <property type="match status" value="1"/>
</dbReference>
<reference evidence="1 2" key="1">
    <citation type="submission" date="2016-10" db="EMBL/GenBank/DDBJ databases">
        <authorList>
            <person name="de Groot N.N."/>
        </authorList>
    </citation>
    <scope>NUCLEOTIDE SEQUENCE [LARGE SCALE GENOMIC DNA]</scope>
    <source>
        <strain evidence="1 2">DSM 25186</strain>
    </source>
</reference>
<dbReference type="AlphaFoldDB" id="A0A1G9PC95"/>
<dbReference type="STRING" id="1075417.SAMN05421823_109142"/>
<accession>A0A1G9PC95</accession>
<dbReference type="NCBIfam" id="TIGR01409">
    <property type="entry name" value="TAT_signal_seq"/>
    <property type="match status" value="1"/>
</dbReference>
<protein>
    <submittedName>
        <fullName evidence="1">Tat (Twin-arginine translocation) pathway signal sequence</fullName>
    </submittedName>
</protein>
<evidence type="ECO:0000313" key="1">
    <source>
        <dbReference type="EMBL" id="SDL96111.1"/>
    </source>
</evidence>
<dbReference type="InterPro" id="IPR019546">
    <property type="entry name" value="TAT_signal_bac_arc"/>
</dbReference>
<sequence>MEFKCYYMTSRRDFLASLSVLTGASLVGWPQGVRAQPSADFLHGFVDRLRPVGRALELEGWYVWCNSPIEGPDGKTHVFFSRWREEKGMGGWLNGCEIARAVADSPEGPFTYVETVLSPRPGAWDATTCHNPHIRQIGDQYCLLYMGNANGKTNTKRVGMALASSLEGPWRRPDQPLLDAGPTGAWDDHCTTNPSLIQHPNGQYWLYYKSWNTADYENEQGRIRGNRKYGVAVADRLEGPYTRYEGNPVVDFSGRGNNTQLEDAFVWRQGKTWYMLARDMGYFNHEVGILMESADGLHWSAPVVAFRPLSTYVQEPPAPPHLHRYGRVERPQLLFRNGKPAYLFTAAQGGKYRTASSFIFRLA</sequence>
<keyword evidence="2" id="KW-1185">Reference proteome</keyword>
<dbReference type="Proteomes" id="UP000198510">
    <property type="component" value="Unassembled WGS sequence"/>
</dbReference>
<dbReference type="InterPro" id="IPR023296">
    <property type="entry name" value="Glyco_hydro_beta-prop_sf"/>
</dbReference>
<evidence type="ECO:0000313" key="2">
    <source>
        <dbReference type="Proteomes" id="UP000198510"/>
    </source>
</evidence>
<dbReference type="SUPFAM" id="SSF75005">
    <property type="entry name" value="Arabinanase/levansucrase/invertase"/>
    <property type="match status" value="1"/>
</dbReference>
<organism evidence="1 2">
    <name type="scientific">Catalinimonas alkaloidigena</name>
    <dbReference type="NCBI Taxonomy" id="1075417"/>
    <lineage>
        <taxon>Bacteria</taxon>
        <taxon>Pseudomonadati</taxon>
        <taxon>Bacteroidota</taxon>
        <taxon>Cytophagia</taxon>
        <taxon>Cytophagales</taxon>
        <taxon>Catalimonadaceae</taxon>
        <taxon>Catalinimonas</taxon>
    </lineage>
</organism>